<proteinExistence type="predicted"/>
<sequence>SNHMFCDVQFRCCCFKLLNMYLERSLDNLLGLNVPLLILVPAADLPGLEILHVACWLSS</sequence>
<gene>
    <name evidence="1" type="ORF">scyTo_0010165</name>
</gene>
<protein>
    <submittedName>
        <fullName evidence="1">Uncharacterized protein</fullName>
    </submittedName>
</protein>
<comment type="caution">
    <text evidence="1">The sequence shown here is derived from an EMBL/GenBank/DDBJ whole genome shotgun (WGS) entry which is preliminary data.</text>
</comment>
<reference evidence="1 2" key="1">
    <citation type="journal article" date="2018" name="Nat. Ecol. Evol.">
        <title>Shark genomes provide insights into elasmobranch evolution and the origin of vertebrates.</title>
        <authorList>
            <person name="Hara Y"/>
            <person name="Yamaguchi K"/>
            <person name="Onimaru K"/>
            <person name="Kadota M"/>
            <person name="Koyanagi M"/>
            <person name="Keeley SD"/>
            <person name="Tatsumi K"/>
            <person name="Tanaka K"/>
            <person name="Motone F"/>
            <person name="Kageyama Y"/>
            <person name="Nozu R"/>
            <person name="Adachi N"/>
            <person name="Nishimura O"/>
            <person name="Nakagawa R"/>
            <person name="Tanegashima C"/>
            <person name="Kiyatake I"/>
            <person name="Matsumoto R"/>
            <person name="Murakumo K"/>
            <person name="Nishida K"/>
            <person name="Terakita A"/>
            <person name="Kuratani S"/>
            <person name="Sato K"/>
            <person name="Hyodo S Kuraku.S."/>
        </authorList>
    </citation>
    <scope>NUCLEOTIDE SEQUENCE [LARGE SCALE GENOMIC DNA]</scope>
</reference>
<dbReference type="AlphaFoldDB" id="A0A401P162"/>
<name>A0A401P162_SCYTO</name>
<dbReference type="Proteomes" id="UP000288216">
    <property type="component" value="Unassembled WGS sequence"/>
</dbReference>
<keyword evidence="2" id="KW-1185">Reference proteome</keyword>
<feature type="non-terminal residue" evidence="1">
    <location>
        <position position="1"/>
    </location>
</feature>
<accession>A0A401P162</accession>
<evidence type="ECO:0000313" key="1">
    <source>
        <dbReference type="EMBL" id="GCB66892.1"/>
    </source>
</evidence>
<evidence type="ECO:0000313" key="2">
    <source>
        <dbReference type="Proteomes" id="UP000288216"/>
    </source>
</evidence>
<dbReference type="EMBL" id="BFAA01004326">
    <property type="protein sequence ID" value="GCB66892.1"/>
    <property type="molecule type" value="Genomic_DNA"/>
</dbReference>
<organism evidence="1 2">
    <name type="scientific">Scyliorhinus torazame</name>
    <name type="common">Cloudy catshark</name>
    <name type="synonym">Catulus torazame</name>
    <dbReference type="NCBI Taxonomy" id="75743"/>
    <lineage>
        <taxon>Eukaryota</taxon>
        <taxon>Metazoa</taxon>
        <taxon>Chordata</taxon>
        <taxon>Craniata</taxon>
        <taxon>Vertebrata</taxon>
        <taxon>Chondrichthyes</taxon>
        <taxon>Elasmobranchii</taxon>
        <taxon>Galeomorphii</taxon>
        <taxon>Galeoidea</taxon>
        <taxon>Carcharhiniformes</taxon>
        <taxon>Scyliorhinidae</taxon>
        <taxon>Scyliorhinus</taxon>
    </lineage>
</organism>